<dbReference type="PANTHER" id="PTHR11437">
    <property type="entry name" value="RIBONUCLEASE"/>
    <property type="match status" value="1"/>
</dbReference>
<evidence type="ECO:0000256" key="5">
    <source>
        <dbReference type="ARBA" id="ARBA00022759"/>
    </source>
</evidence>
<keyword evidence="11" id="KW-1185">Reference proteome</keyword>
<dbReference type="Proteomes" id="UP000265020">
    <property type="component" value="Unassembled WGS sequence"/>
</dbReference>
<sequence>MDPENCNSVIEDNRIRYPNNKCKQRNTFISANEENVKSVCKGQNNNIKGGVLTVSKGKFDLVVCDILDKNSFYPNCVYKGSNSTNMHIKVSCKGGLPVHYEGDTTSKEGGDHK</sequence>
<dbReference type="GO" id="GO:0050829">
    <property type="term" value="P:defense response to Gram-negative bacterium"/>
    <property type="evidence" value="ECO:0007669"/>
    <property type="project" value="TreeGrafter"/>
</dbReference>
<dbReference type="SMART" id="SM00092">
    <property type="entry name" value="RNAse_Pc"/>
    <property type="match status" value="1"/>
</dbReference>
<name>A0A3Q2CTE6_CYPVA</name>
<dbReference type="OMA" id="VGNRYCD"/>
<dbReference type="GO" id="GO:0003676">
    <property type="term" value="F:nucleic acid binding"/>
    <property type="evidence" value="ECO:0007669"/>
    <property type="project" value="InterPro"/>
</dbReference>
<comment type="similarity">
    <text evidence="2 8">Belongs to the pancreatic ribonuclease family.</text>
</comment>
<dbReference type="SUPFAM" id="SSF54076">
    <property type="entry name" value="RNase A-like"/>
    <property type="match status" value="1"/>
</dbReference>
<evidence type="ECO:0000256" key="1">
    <source>
        <dbReference type="ARBA" id="ARBA00004613"/>
    </source>
</evidence>
<dbReference type="Pfam" id="PF00074">
    <property type="entry name" value="RnaseA"/>
    <property type="match status" value="1"/>
</dbReference>
<reference evidence="10" key="1">
    <citation type="submission" date="2025-08" db="UniProtKB">
        <authorList>
            <consortium name="Ensembl"/>
        </authorList>
    </citation>
    <scope>IDENTIFICATION</scope>
</reference>
<dbReference type="GO" id="GO:0016787">
    <property type="term" value="F:hydrolase activity"/>
    <property type="evidence" value="ECO:0007669"/>
    <property type="project" value="UniProtKB-KW"/>
</dbReference>
<dbReference type="GO" id="GO:0005576">
    <property type="term" value="C:extracellular region"/>
    <property type="evidence" value="ECO:0007669"/>
    <property type="project" value="UniProtKB-SubCell"/>
</dbReference>
<dbReference type="PANTHER" id="PTHR11437:SF10">
    <property type="entry name" value="ANGIOGENIN-RELATED"/>
    <property type="match status" value="1"/>
</dbReference>
<keyword evidence="5 8" id="KW-0255">Endonuclease</keyword>
<dbReference type="GO" id="GO:0001525">
    <property type="term" value="P:angiogenesis"/>
    <property type="evidence" value="ECO:0007669"/>
    <property type="project" value="TreeGrafter"/>
</dbReference>
<dbReference type="InterPro" id="IPR023411">
    <property type="entry name" value="RNaseA_AS"/>
</dbReference>
<dbReference type="GO" id="GO:0004540">
    <property type="term" value="F:RNA nuclease activity"/>
    <property type="evidence" value="ECO:0007669"/>
    <property type="project" value="TreeGrafter"/>
</dbReference>
<evidence type="ECO:0000259" key="9">
    <source>
        <dbReference type="SMART" id="SM00092"/>
    </source>
</evidence>
<evidence type="ECO:0000313" key="10">
    <source>
        <dbReference type="Ensembl" id="ENSCVAP00000009011.1"/>
    </source>
</evidence>
<evidence type="ECO:0000313" key="11">
    <source>
        <dbReference type="Proteomes" id="UP000265020"/>
    </source>
</evidence>
<dbReference type="AlphaFoldDB" id="A0A3Q2CTE6"/>
<organism evidence="10 11">
    <name type="scientific">Cyprinodon variegatus</name>
    <name type="common">Sheepshead minnow</name>
    <dbReference type="NCBI Taxonomy" id="28743"/>
    <lineage>
        <taxon>Eukaryota</taxon>
        <taxon>Metazoa</taxon>
        <taxon>Chordata</taxon>
        <taxon>Craniata</taxon>
        <taxon>Vertebrata</taxon>
        <taxon>Euteleostomi</taxon>
        <taxon>Actinopterygii</taxon>
        <taxon>Neopterygii</taxon>
        <taxon>Teleostei</taxon>
        <taxon>Neoteleostei</taxon>
        <taxon>Acanthomorphata</taxon>
        <taxon>Ovalentaria</taxon>
        <taxon>Atherinomorphae</taxon>
        <taxon>Cyprinodontiformes</taxon>
        <taxon>Cyprinodontidae</taxon>
        <taxon>Cyprinodon</taxon>
    </lineage>
</organism>
<evidence type="ECO:0000256" key="6">
    <source>
        <dbReference type="ARBA" id="ARBA00022801"/>
    </source>
</evidence>
<accession>A0A3Q2CTE6</accession>
<dbReference type="PROSITE" id="PS00127">
    <property type="entry name" value="RNASE_PANCREATIC"/>
    <property type="match status" value="1"/>
</dbReference>
<dbReference type="InterPro" id="IPR001427">
    <property type="entry name" value="RNaseA"/>
</dbReference>
<reference evidence="10" key="2">
    <citation type="submission" date="2025-09" db="UniProtKB">
        <authorList>
            <consortium name="Ensembl"/>
        </authorList>
    </citation>
    <scope>IDENTIFICATION</scope>
</reference>
<dbReference type="InterPro" id="IPR036816">
    <property type="entry name" value="RNaseA-like_dom_sf"/>
</dbReference>
<evidence type="ECO:0000256" key="2">
    <source>
        <dbReference type="ARBA" id="ARBA00005600"/>
    </source>
</evidence>
<keyword evidence="4 8" id="KW-0540">Nuclease</keyword>
<protein>
    <recommendedName>
        <fullName evidence="9">Ribonuclease A-domain domain-containing protein</fullName>
    </recommendedName>
</protein>
<evidence type="ECO:0000256" key="8">
    <source>
        <dbReference type="RuleBase" id="RU000651"/>
    </source>
</evidence>
<keyword evidence="7" id="KW-1015">Disulfide bond</keyword>
<comment type="subcellular location">
    <subcellularLocation>
        <location evidence="1">Secreted</location>
    </subcellularLocation>
</comment>
<dbReference type="GO" id="GO:0004519">
    <property type="term" value="F:endonuclease activity"/>
    <property type="evidence" value="ECO:0007669"/>
    <property type="project" value="UniProtKB-KW"/>
</dbReference>
<dbReference type="Ensembl" id="ENSCVAT00000000656.1">
    <property type="protein sequence ID" value="ENSCVAP00000009011.1"/>
    <property type="gene ID" value="ENSCVAG00000010906.1"/>
</dbReference>
<dbReference type="Gene3D" id="3.10.130.10">
    <property type="entry name" value="Ribonuclease A-like domain"/>
    <property type="match status" value="1"/>
</dbReference>
<keyword evidence="3" id="KW-0964">Secreted</keyword>
<evidence type="ECO:0000256" key="7">
    <source>
        <dbReference type="ARBA" id="ARBA00023157"/>
    </source>
</evidence>
<dbReference type="GeneTree" id="ENSGT01150000287131"/>
<dbReference type="InterPro" id="IPR023412">
    <property type="entry name" value="RNaseA_domain"/>
</dbReference>
<proteinExistence type="inferred from homology"/>
<evidence type="ECO:0000256" key="3">
    <source>
        <dbReference type="ARBA" id="ARBA00022525"/>
    </source>
</evidence>
<evidence type="ECO:0000256" key="4">
    <source>
        <dbReference type="ARBA" id="ARBA00022722"/>
    </source>
</evidence>
<keyword evidence="6 8" id="KW-0378">Hydrolase</keyword>
<feature type="domain" description="Ribonuclease A-domain" evidence="9">
    <location>
        <begin position="1"/>
        <end position="104"/>
    </location>
</feature>
<dbReference type="GO" id="GO:0050830">
    <property type="term" value="P:defense response to Gram-positive bacterium"/>
    <property type="evidence" value="ECO:0007669"/>
    <property type="project" value="TreeGrafter"/>
</dbReference>